<evidence type="ECO:0000256" key="1">
    <source>
        <dbReference type="SAM" id="SignalP"/>
    </source>
</evidence>
<gene>
    <name evidence="2" type="ORF">TWF694_010340</name>
</gene>
<evidence type="ECO:0000313" key="3">
    <source>
        <dbReference type="Proteomes" id="UP001365542"/>
    </source>
</evidence>
<keyword evidence="3" id="KW-1185">Reference proteome</keyword>
<dbReference type="AlphaFoldDB" id="A0AAV9X9X4"/>
<feature type="chain" id="PRO_5043956622" evidence="1">
    <location>
        <begin position="22"/>
        <end position="186"/>
    </location>
</feature>
<name>A0AAV9X9X4_9PEZI</name>
<proteinExistence type="predicted"/>
<evidence type="ECO:0000313" key="2">
    <source>
        <dbReference type="EMBL" id="KAK6538771.1"/>
    </source>
</evidence>
<protein>
    <submittedName>
        <fullName evidence="2">Uncharacterized protein</fullName>
    </submittedName>
</protein>
<reference evidence="2 3" key="1">
    <citation type="submission" date="2019-10" db="EMBL/GenBank/DDBJ databases">
        <authorList>
            <person name="Palmer J.M."/>
        </authorList>
    </citation>
    <scope>NUCLEOTIDE SEQUENCE [LARGE SCALE GENOMIC DNA]</scope>
    <source>
        <strain evidence="2 3">TWF694</strain>
    </source>
</reference>
<dbReference type="Proteomes" id="UP001365542">
    <property type="component" value="Unassembled WGS sequence"/>
</dbReference>
<sequence>MHFFKTAIGAGIAVLAVPALARTAQEIVSDIKALTERTSTIKGSASQLTTVSVIQWHRNDGALKTTTDGYNTIIEMIARDIKYLADKKTITTDDDAKSISAAFNDFNNAQGTLTSVMKNKSDIKNAFPPLGKQMGDMMRGFQKAYEGYVIALSNYDASPSKGMNKALYKDKAALSPQLALVSGTWG</sequence>
<accession>A0AAV9X9X4</accession>
<keyword evidence="1" id="KW-0732">Signal</keyword>
<organism evidence="2 3">
    <name type="scientific">Orbilia ellipsospora</name>
    <dbReference type="NCBI Taxonomy" id="2528407"/>
    <lineage>
        <taxon>Eukaryota</taxon>
        <taxon>Fungi</taxon>
        <taxon>Dikarya</taxon>
        <taxon>Ascomycota</taxon>
        <taxon>Pezizomycotina</taxon>
        <taxon>Orbiliomycetes</taxon>
        <taxon>Orbiliales</taxon>
        <taxon>Orbiliaceae</taxon>
        <taxon>Orbilia</taxon>
    </lineage>
</organism>
<comment type="caution">
    <text evidence="2">The sequence shown here is derived from an EMBL/GenBank/DDBJ whole genome shotgun (WGS) entry which is preliminary data.</text>
</comment>
<dbReference type="EMBL" id="JAVHJO010000007">
    <property type="protein sequence ID" value="KAK6538771.1"/>
    <property type="molecule type" value="Genomic_DNA"/>
</dbReference>
<feature type="signal peptide" evidence="1">
    <location>
        <begin position="1"/>
        <end position="21"/>
    </location>
</feature>